<reference evidence="2 3" key="1">
    <citation type="submission" date="2020-08" db="EMBL/GenBank/DDBJ databases">
        <title>Emergence and comparative genomics analysis of Citrobacter in Fennec fox imported from North Africa to China.</title>
        <authorList>
            <person name="Zheng B."/>
        </authorList>
    </citation>
    <scope>NUCLEOTIDE SEQUENCE [LARGE SCALE GENOMIC DNA]</scope>
    <source>
        <strain evidence="2 3">FF141</strain>
    </source>
</reference>
<dbReference type="EMBL" id="JACLAG010000010">
    <property type="protein sequence ID" value="MBC2622757.1"/>
    <property type="molecule type" value="Genomic_DNA"/>
</dbReference>
<dbReference type="PANTHER" id="PTHR38813:SF1">
    <property type="entry name" value="TOXIN RELE1-RELATED"/>
    <property type="match status" value="1"/>
</dbReference>
<dbReference type="Proteomes" id="UP000548504">
    <property type="component" value="Unassembled WGS sequence"/>
</dbReference>
<sequence length="87" mass="10484">MPKVEWSKKAKKQLSRIDNRYREMIFDKVSELEDFPDVQLDLKKMQGSKDKEYRVRVGVYRVLFTVIDGKPTIIRIDEVMRRQSNTY</sequence>
<dbReference type="PANTHER" id="PTHR38813">
    <property type="match status" value="1"/>
</dbReference>
<protein>
    <submittedName>
        <fullName evidence="2">Type II toxin-antitoxin system RelE/ParE family toxin</fullName>
    </submittedName>
</protein>
<evidence type="ECO:0000313" key="2">
    <source>
        <dbReference type="EMBL" id="MBC2622757.1"/>
    </source>
</evidence>
<dbReference type="AlphaFoldDB" id="A0A7X1EJH8"/>
<name>A0A7X1EJH8_9ENTR</name>
<dbReference type="InterPro" id="IPR052747">
    <property type="entry name" value="TA_system_RelE_toxin"/>
</dbReference>
<dbReference type="InterPro" id="IPR007712">
    <property type="entry name" value="RelE/ParE_toxin"/>
</dbReference>
<evidence type="ECO:0000256" key="1">
    <source>
        <dbReference type="ARBA" id="ARBA00022649"/>
    </source>
</evidence>
<dbReference type="SUPFAM" id="SSF143011">
    <property type="entry name" value="RelE-like"/>
    <property type="match status" value="1"/>
</dbReference>
<accession>A0A7X1EJH8</accession>
<dbReference type="RefSeq" id="WP_071667186.1">
    <property type="nucleotide sequence ID" value="NZ_JACLAG010000010.1"/>
</dbReference>
<keyword evidence="1" id="KW-1277">Toxin-antitoxin system</keyword>
<evidence type="ECO:0000313" key="3">
    <source>
        <dbReference type="Proteomes" id="UP000548504"/>
    </source>
</evidence>
<comment type="caution">
    <text evidence="2">The sequence shown here is derived from an EMBL/GenBank/DDBJ whole genome shotgun (WGS) entry which is preliminary data.</text>
</comment>
<dbReference type="Pfam" id="PF05016">
    <property type="entry name" value="ParE_toxin"/>
    <property type="match status" value="1"/>
</dbReference>
<dbReference type="Gene3D" id="3.30.2310.20">
    <property type="entry name" value="RelE-like"/>
    <property type="match status" value="1"/>
</dbReference>
<proteinExistence type="predicted"/>
<gene>
    <name evidence="2" type="ORF">H7I73_24255</name>
</gene>
<organism evidence="2 3">
    <name type="scientific">Citrobacter cronae</name>
    <dbReference type="NCBI Taxonomy" id="1748967"/>
    <lineage>
        <taxon>Bacteria</taxon>
        <taxon>Pseudomonadati</taxon>
        <taxon>Pseudomonadota</taxon>
        <taxon>Gammaproteobacteria</taxon>
        <taxon>Enterobacterales</taxon>
        <taxon>Enterobacteriaceae</taxon>
        <taxon>Citrobacter</taxon>
        <taxon>Citrobacter freundii complex</taxon>
    </lineage>
</organism>
<dbReference type="InterPro" id="IPR035093">
    <property type="entry name" value="RelE/ParE_toxin_dom_sf"/>
</dbReference>